<dbReference type="Gene3D" id="3.40.50.10890">
    <property type="match status" value="1"/>
</dbReference>
<evidence type="ECO:0000259" key="3">
    <source>
        <dbReference type="SMART" id="SM01027"/>
    </source>
</evidence>
<evidence type="ECO:0000313" key="4">
    <source>
        <dbReference type="EMBL" id="TLD40656.1"/>
    </source>
</evidence>
<reference evidence="4 5" key="1">
    <citation type="submission" date="2019-04" db="EMBL/GenBank/DDBJ databases">
        <title>Genome of a novel bacterium Candidatus Jettenia ecosi reconstructed from metagenome of an anammox bioreactor.</title>
        <authorList>
            <person name="Mardanov A.V."/>
            <person name="Beletsky A.V."/>
            <person name="Ravin N.V."/>
            <person name="Botchkova E.A."/>
            <person name="Litti Y.V."/>
            <person name="Nozhevnikova A.N."/>
        </authorList>
    </citation>
    <scope>NUCLEOTIDE SEQUENCE [LARGE SCALE GENOMIC DNA]</scope>
    <source>
        <strain evidence="4">J2</strain>
    </source>
</reference>
<feature type="domain" description="Beta-Casp" evidence="3">
    <location>
        <begin position="255"/>
        <end position="378"/>
    </location>
</feature>
<dbReference type="PANTHER" id="PTHR11203">
    <property type="entry name" value="CLEAVAGE AND POLYADENYLATION SPECIFICITY FACTOR FAMILY MEMBER"/>
    <property type="match status" value="1"/>
</dbReference>
<evidence type="ECO:0000259" key="2">
    <source>
        <dbReference type="SMART" id="SM00849"/>
    </source>
</evidence>
<dbReference type="GO" id="GO:0004521">
    <property type="term" value="F:RNA endonuclease activity"/>
    <property type="evidence" value="ECO:0007669"/>
    <property type="project" value="TreeGrafter"/>
</dbReference>
<accession>A0A533Q7N6</accession>
<sequence length="463" mass="51799">MKIKFIGAARAVTGSCYSIQTKEASILVDCGMFQGTRDNEKRNARPFPFEPSEVQYLLLTHAHLDHSGLIPKLVKDGFRGKVLATSATMDLSNILLLDSAHIQELDAAWENKRRIRAGKSPVRPLYTVQEAADSLTCFQPVAYNEIQDLGNGITVRFRDAGHILGSAVVELWVKDDDDAEEKKLIFSGDLGQKDLPFIKDPTPIEEGDYIFVESTYGNRKHKGIQETMNEFTEAITESVKRGGNVIIPSFAVGRTQDILYILNRLSGEGKLDHLQVFVDSPMALQATRVMLKHPECMDSETLELVKRGYKSKLNLKFTGTVEDSMQINKVKSGAIIISSSGMCEAGRIRHHLKHNLWRPECSVIFVGYQAEGTLGRKIIEGEKRVKIFGEEIAVNARVYTIGGLSAHADRDELIDWLGKFKKKPKRVFVIHGEEETSLGFAETIRKQLNLDAFVPNNLEQIQI</sequence>
<dbReference type="Pfam" id="PF10996">
    <property type="entry name" value="Beta-Casp"/>
    <property type="match status" value="1"/>
</dbReference>
<evidence type="ECO:0000313" key="5">
    <source>
        <dbReference type="Proteomes" id="UP000319783"/>
    </source>
</evidence>
<dbReference type="EMBL" id="SULG01000088">
    <property type="protein sequence ID" value="TLD40656.1"/>
    <property type="molecule type" value="Genomic_DNA"/>
</dbReference>
<dbReference type="InterPro" id="IPR036866">
    <property type="entry name" value="RibonucZ/Hydroxyglut_hydro"/>
</dbReference>
<dbReference type="GO" id="GO:0016787">
    <property type="term" value="F:hydrolase activity"/>
    <property type="evidence" value="ECO:0007669"/>
    <property type="project" value="UniProtKB-KW"/>
</dbReference>
<dbReference type="Pfam" id="PF07521">
    <property type="entry name" value="RMMBL"/>
    <property type="match status" value="1"/>
</dbReference>
<comment type="caution">
    <text evidence="4">The sequence shown here is derived from an EMBL/GenBank/DDBJ whole genome shotgun (WGS) entry which is preliminary data.</text>
</comment>
<dbReference type="AlphaFoldDB" id="A0A533Q7N6"/>
<dbReference type="Pfam" id="PF00753">
    <property type="entry name" value="Lactamase_B"/>
    <property type="match status" value="1"/>
</dbReference>
<dbReference type="InterPro" id="IPR011108">
    <property type="entry name" value="RMMBL"/>
</dbReference>
<evidence type="ECO:0000256" key="1">
    <source>
        <dbReference type="ARBA" id="ARBA00022801"/>
    </source>
</evidence>
<dbReference type="CDD" id="cd16295">
    <property type="entry name" value="TTHA0252-CPSF-like_MBL-fold"/>
    <property type="match status" value="1"/>
</dbReference>
<dbReference type="SUPFAM" id="SSF56281">
    <property type="entry name" value="Metallo-hydrolase/oxidoreductase"/>
    <property type="match status" value="1"/>
</dbReference>
<dbReference type="PANTHER" id="PTHR11203:SF37">
    <property type="entry name" value="INTEGRATOR COMPLEX SUBUNIT 11"/>
    <property type="match status" value="1"/>
</dbReference>
<gene>
    <name evidence="4" type="ORF">JETT_3087</name>
</gene>
<dbReference type="SMART" id="SM01027">
    <property type="entry name" value="Beta-Casp"/>
    <property type="match status" value="1"/>
</dbReference>
<keyword evidence="1" id="KW-0378">Hydrolase</keyword>
<dbReference type="InterPro" id="IPR022712">
    <property type="entry name" value="Beta_Casp"/>
</dbReference>
<feature type="domain" description="Metallo-beta-lactamase" evidence="2">
    <location>
        <begin position="13"/>
        <end position="250"/>
    </location>
</feature>
<dbReference type="Proteomes" id="UP000319783">
    <property type="component" value="Unassembled WGS sequence"/>
</dbReference>
<dbReference type="SMART" id="SM00849">
    <property type="entry name" value="Lactamase_B"/>
    <property type="match status" value="1"/>
</dbReference>
<dbReference type="InterPro" id="IPR050698">
    <property type="entry name" value="MBL"/>
</dbReference>
<name>A0A533Q7N6_9BACT</name>
<dbReference type="Gene3D" id="3.60.15.10">
    <property type="entry name" value="Ribonuclease Z/Hydroxyacylglutathione hydrolase-like"/>
    <property type="match status" value="1"/>
</dbReference>
<dbReference type="InterPro" id="IPR001279">
    <property type="entry name" value="Metallo-B-lactamas"/>
</dbReference>
<protein>
    <submittedName>
        <fullName evidence="4">Metallo-beta-lactamase family protein, RNA-specific</fullName>
    </submittedName>
</protein>
<proteinExistence type="predicted"/>
<organism evidence="4 5">
    <name type="scientific">Candidatus Jettenia ecosi</name>
    <dbReference type="NCBI Taxonomy" id="2494326"/>
    <lineage>
        <taxon>Bacteria</taxon>
        <taxon>Pseudomonadati</taxon>
        <taxon>Planctomycetota</taxon>
        <taxon>Candidatus Brocadiia</taxon>
        <taxon>Candidatus Brocadiales</taxon>
        <taxon>Candidatus Brocadiaceae</taxon>
        <taxon>Candidatus Jettenia</taxon>
    </lineage>
</organism>